<keyword evidence="3" id="KW-1185">Reference proteome</keyword>
<sequence length="294" mass="30828">MVIAIIAILIGLLLPAVQKVREAAARSTCQNNLKQIGLAALNYESTYGFLAPGQNNSYSSTSNPASNFYPLPGNATGGNTGNGMAGTLLFLLPFLEQNNAYATISSAVYATPPTAVYYSGYSGMTARPKNFLCPSDTMDTSTAGDIAFYLYYNGGESLYTFGGVIGYGRTNYASNAGYLGNLPGWPYPGPYAVNSKTKITDITDGTSNTLGFGEAMGGNPTSRTGSLLWANSNMPTAWGLSTTPSWTQYGSNHTGGIVNFALCDGSVHGFPISTTSAVYQYAAGMNDGVVFSFP</sequence>
<dbReference type="SUPFAM" id="SSF54523">
    <property type="entry name" value="Pili subunits"/>
    <property type="match status" value="1"/>
</dbReference>
<reference evidence="3" key="1">
    <citation type="submission" date="2017-06" db="EMBL/GenBank/DDBJ databases">
        <title>Genome analysis of Fimbriiglobus ruber SP5, the first member of the order Planctomycetales with confirmed chitinolytic capability.</title>
        <authorList>
            <person name="Ravin N.V."/>
            <person name="Rakitin A.L."/>
            <person name="Ivanova A.A."/>
            <person name="Beletsky A.V."/>
            <person name="Kulichevskaya I.S."/>
            <person name="Mardanov A.V."/>
            <person name="Dedysh S.N."/>
        </authorList>
    </citation>
    <scope>NUCLEOTIDE SEQUENCE [LARGE SCALE GENOMIC DNA]</scope>
    <source>
        <strain evidence="3">SP5</strain>
    </source>
</reference>
<dbReference type="Pfam" id="PF07596">
    <property type="entry name" value="SBP_bac_10"/>
    <property type="match status" value="1"/>
</dbReference>
<dbReference type="EMBL" id="NIDE01000017">
    <property type="protein sequence ID" value="OWK35529.1"/>
    <property type="molecule type" value="Genomic_DNA"/>
</dbReference>
<evidence type="ECO:0000313" key="3">
    <source>
        <dbReference type="Proteomes" id="UP000214646"/>
    </source>
</evidence>
<dbReference type="AlphaFoldDB" id="A0A225DEF3"/>
<dbReference type="PANTHER" id="PTHR30093">
    <property type="entry name" value="GENERAL SECRETION PATHWAY PROTEIN G"/>
    <property type="match status" value="1"/>
</dbReference>
<accession>A0A225DEF3</accession>
<dbReference type="InterPro" id="IPR045584">
    <property type="entry name" value="Pilin-like"/>
</dbReference>
<dbReference type="RefSeq" id="WP_161967899.1">
    <property type="nucleotide sequence ID" value="NZ_NIDE01000017.1"/>
</dbReference>
<dbReference type="OrthoDB" id="255848at2"/>
<protein>
    <recommendedName>
        <fullName evidence="1">DUF1559 domain-containing protein</fullName>
    </recommendedName>
</protein>
<comment type="caution">
    <text evidence="2">The sequence shown here is derived from an EMBL/GenBank/DDBJ whole genome shotgun (WGS) entry which is preliminary data.</text>
</comment>
<organism evidence="2 3">
    <name type="scientific">Fimbriiglobus ruber</name>
    <dbReference type="NCBI Taxonomy" id="1908690"/>
    <lineage>
        <taxon>Bacteria</taxon>
        <taxon>Pseudomonadati</taxon>
        <taxon>Planctomycetota</taxon>
        <taxon>Planctomycetia</taxon>
        <taxon>Gemmatales</taxon>
        <taxon>Gemmataceae</taxon>
        <taxon>Fimbriiglobus</taxon>
    </lineage>
</organism>
<dbReference type="Gene3D" id="3.30.700.10">
    <property type="entry name" value="Glycoprotein, Type 4 Pilin"/>
    <property type="match status" value="1"/>
</dbReference>
<feature type="domain" description="DUF1559" evidence="1">
    <location>
        <begin position="18"/>
        <end position="226"/>
    </location>
</feature>
<evidence type="ECO:0000313" key="2">
    <source>
        <dbReference type="EMBL" id="OWK35529.1"/>
    </source>
</evidence>
<dbReference type="InterPro" id="IPR011453">
    <property type="entry name" value="DUF1559"/>
</dbReference>
<proteinExistence type="predicted"/>
<gene>
    <name evidence="2" type="ORF">FRUB_08092</name>
</gene>
<dbReference type="PANTHER" id="PTHR30093:SF2">
    <property type="entry name" value="TYPE II SECRETION SYSTEM PROTEIN H"/>
    <property type="match status" value="1"/>
</dbReference>
<dbReference type="Proteomes" id="UP000214646">
    <property type="component" value="Unassembled WGS sequence"/>
</dbReference>
<evidence type="ECO:0000259" key="1">
    <source>
        <dbReference type="Pfam" id="PF07596"/>
    </source>
</evidence>
<name>A0A225DEF3_9BACT</name>